<proteinExistence type="predicted"/>
<organism evidence="1 2">
    <name type="scientific">Trichothecium roseum</name>
    <dbReference type="NCBI Taxonomy" id="47278"/>
    <lineage>
        <taxon>Eukaryota</taxon>
        <taxon>Fungi</taxon>
        <taxon>Dikarya</taxon>
        <taxon>Ascomycota</taxon>
        <taxon>Pezizomycotina</taxon>
        <taxon>Sordariomycetes</taxon>
        <taxon>Hypocreomycetidae</taxon>
        <taxon>Hypocreales</taxon>
        <taxon>Hypocreales incertae sedis</taxon>
        <taxon>Trichothecium</taxon>
    </lineage>
</organism>
<dbReference type="Proteomes" id="UP001163324">
    <property type="component" value="Chromosome 1"/>
</dbReference>
<protein>
    <submittedName>
        <fullName evidence="1">Uncharacterized protein</fullName>
    </submittedName>
</protein>
<dbReference type="EMBL" id="CM047940">
    <property type="protein sequence ID" value="KAI9903839.1"/>
    <property type="molecule type" value="Genomic_DNA"/>
</dbReference>
<sequence length="535" mass="60332">MPATKRDMNMCKTLMTMTILGYPTPRIVAWGDGDDSEGLVGGGSHYSKITKTLEFLDDEQRRNNRPEFEDELVFMIDSYDIWFQLPVHTLIDRYHAIVKEENERVRHRMGHKAYDREGINSQIVFGAGKRCAPNQMQSIACYPVPDSPLPRDIHGGATDTVLGRTRWTSHRTRYLNSGYIIGPVRQVRAMLQRAQLKLGECAGRERADFDDGSGSTGFCYRGSDQSIFVEMFGEQEFQREIMRRHHRGAYEDYLDGIIPNRAGARPATTFIENVPVDDLLEPGFPHQENDTSYDPGKPHEYGIALDYWSALGHQTMHAERDFRYIRHDRPVEEQFHGEGGMFDCKNMKAPFPADLPRGTSLNLLRGEMEGGGETEEGKDVGWDALPLFHEVCVGTAPVMLHHNSVDKRQREAQWDRTWWHGHSRNLLAKRRELGAPQLVEGIPVEGGDTLTWEELCPSEYDAELFRDVPFPTTTTSTAATTTTTETSDTDMATSPEAAATTSEAPPTDGSITKELHKSDEEALNALEEIEIAIEP</sequence>
<gene>
    <name evidence="1" type="ORF">N3K66_000368</name>
</gene>
<name>A0ACC0VCB7_9HYPO</name>
<comment type="caution">
    <text evidence="1">The sequence shown here is derived from an EMBL/GenBank/DDBJ whole genome shotgun (WGS) entry which is preliminary data.</text>
</comment>
<evidence type="ECO:0000313" key="2">
    <source>
        <dbReference type="Proteomes" id="UP001163324"/>
    </source>
</evidence>
<keyword evidence="2" id="KW-1185">Reference proteome</keyword>
<accession>A0ACC0VCB7</accession>
<evidence type="ECO:0000313" key="1">
    <source>
        <dbReference type="EMBL" id="KAI9903839.1"/>
    </source>
</evidence>
<reference evidence="1" key="1">
    <citation type="submission" date="2022-10" db="EMBL/GenBank/DDBJ databases">
        <title>Complete Genome of Trichothecium roseum strain YXFP-22015, a Plant Pathogen Isolated from Citrus.</title>
        <authorList>
            <person name="Wang Y."/>
            <person name="Zhu L."/>
        </authorList>
    </citation>
    <scope>NUCLEOTIDE SEQUENCE</scope>
    <source>
        <strain evidence="1">YXFP-22015</strain>
    </source>
</reference>